<feature type="transmembrane region" description="Helical" evidence="2">
    <location>
        <begin position="81"/>
        <end position="104"/>
    </location>
</feature>
<reference evidence="3" key="1">
    <citation type="submission" date="2019-12" db="EMBL/GenBank/DDBJ databases">
        <title>Genome sequence of Babesia ovis.</title>
        <authorList>
            <person name="Yamagishi J."/>
            <person name="Sevinc F."/>
            <person name="Xuan X."/>
        </authorList>
    </citation>
    <scope>NUCLEOTIDE SEQUENCE</scope>
    <source>
        <strain evidence="3">Selcuk</strain>
    </source>
</reference>
<organism evidence="3 4">
    <name type="scientific">Babesia ovis</name>
    <dbReference type="NCBI Taxonomy" id="5869"/>
    <lineage>
        <taxon>Eukaryota</taxon>
        <taxon>Sar</taxon>
        <taxon>Alveolata</taxon>
        <taxon>Apicomplexa</taxon>
        <taxon>Aconoidasida</taxon>
        <taxon>Piroplasmida</taxon>
        <taxon>Babesiidae</taxon>
        <taxon>Babesia</taxon>
    </lineage>
</organism>
<accession>A0A9W5WW48</accession>
<keyword evidence="2" id="KW-1133">Transmembrane helix</keyword>
<feature type="transmembrane region" description="Helical" evidence="2">
    <location>
        <begin position="124"/>
        <end position="142"/>
    </location>
</feature>
<evidence type="ECO:0000313" key="4">
    <source>
        <dbReference type="Proteomes" id="UP001057455"/>
    </source>
</evidence>
<dbReference type="Proteomes" id="UP001057455">
    <property type="component" value="Unassembled WGS sequence"/>
</dbReference>
<evidence type="ECO:0000256" key="1">
    <source>
        <dbReference type="SAM" id="MobiDB-lite"/>
    </source>
</evidence>
<sequence>MLQQNGAPENIDAIKNAFQVLIHEERRNMYDRFGDIQSHVVGEAHLPVIATALAIAYHALSSIICFALYRSSQLALTRYLMFMYSAISFALEMECRFVGSSSVFKGVFYLNQLLPYQQVQLLRGLAPAIALLLNMICAYFFVDLERLSYFLWHSSVSTNRVILEKMADVVDATNYVKSMSSPSTAHMKVSAGSTEMPHVQSKKDGQQDAGTLNAQSSSSQQLLNLIESLDETQRQKMMDVLKRSTDADTKEDEEQGGWFNTVKSTAIYLAIFFLIKYYWK</sequence>
<evidence type="ECO:0000313" key="3">
    <source>
        <dbReference type="EMBL" id="GFE55618.1"/>
    </source>
</evidence>
<dbReference type="OrthoDB" id="360190at2759"/>
<evidence type="ECO:0000256" key="2">
    <source>
        <dbReference type="SAM" id="Phobius"/>
    </source>
</evidence>
<keyword evidence="4" id="KW-1185">Reference proteome</keyword>
<gene>
    <name evidence="3" type="ORF">BaOVIS_030220</name>
</gene>
<dbReference type="EMBL" id="BLIY01000023">
    <property type="protein sequence ID" value="GFE55618.1"/>
    <property type="molecule type" value="Genomic_DNA"/>
</dbReference>
<keyword evidence="2" id="KW-0812">Transmembrane</keyword>
<feature type="region of interest" description="Disordered" evidence="1">
    <location>
        <begin position="190"/>
        <end position="219"/>
    </location>
</feature>
<feature type="transmembrane region" description="Helical" evidence="2">
    <location>
        <begin position="48"/>
        <end position="69"/>
    </location>
</feature>
<name>A0A9W5WW48_BABOV</name>
<comment type="caution">
    <text evidence="3">The sequence shown here is derived from an EMBL/GenBank/DDBJ whole genome shotgun (WGS) entry which is preliminary data.</text>
</comment>
<dbReference type="AlphaFoldDB" id="A0A9W5WW48"/>
<proteinExistence type="predicted"/>
<protein>
    <submittedName>
        <fullName evidence="3">DNAJ-like molecular chaperone</fullName>
    </submittedName>
</protein>
<keyword evidence="2" id="KW-0472">Membrane</keyword>